<dbReference type="InterPro" id="IPR008979">
    <property type="entry name" value="Galactose-bd-like_sf"/>
</dbReference>
<feature type="transmembrane region" description="Helical" evidence="2">
    <location>
        <begin position="129"/>
        <end position="149"/>
    </location>
</feature>
<dbReference type="PROSITE" id="PS51175">
    <property type="entry name" value="CBM6"/>
    <property type="match status" value="1"/>
</dbReference>
<dbReference type="SUPFAM" id="SSF49785">
    <property type="entry name" value="Galactose-binding domain-like"/>
    <property type="match status" value="1"/>
</dbReference>
<accession>A0A9W4E698</accession>
<feature type="region of interest" description="Disordered" evidence="1">
    <location>
        <begin position="1"/>
        <end position="123"/>
    </location>
</feature>
<feature type="region of interest" description="Disordered" evidence="1">
    <location>
        <begin position="152"/>
        <end position="189"/>
    </location>
</feature>
<evidence type="ECO:0000259" key="3">
    <source>
        <dbReference type="PROSITE" id="PS51175"/>
    </source>
</evidence>
<dbReference type="RefSeq" id="WP_251489732.1">
    <property type="nucleotide sequence ID" value="NZ_CAJSLV010000051.1"/>
</dbReference>
<dbReference type="Gene3D" id="2.60.120.260">
    <property type="entry name" value="Galactose-binding domain-like"/>
    <property type="match status" value="1"/>
</dbReference>
<feature type="compositionally biased region" description="Gly residues" evidence="1">
    <location>
        <begin position="82"/>
        <end position="93"/>
    </location>
</feature>
<sequence length="328" mass="34120">MTAGHDGTPENDDPFGYLYRAEDGSEQPAAPRTSYNQVQRVGERRSPQQQPQQAQQGGYGYPPAQPQQQGGYPQPQQQQAQGGYGRQQGGPQQGGPQQPPQYAPQPGDGGGRRGAGNGHGGGDAPNRKGLLIAAIAVVAAVAIGIAIAMSQGSGKDDQANDKPTTPPVSSTTPSTPSQTPSATPSQFASDKVDASTFALAGGAATSTEVQGASAANGTYVGNLNQVGSSATWTVTVPEDGAYTFFINYGNAGPDATLSLAVNGTTRTTPVKLKNYGSYTDWSKAWNNTTFAWVTLKKGDNTLQLSFQQSDTGAVNLDQTWLKQGQVKK</sequence>
<proteinExistence type="predicted"/>
<evidence type="ECO:0000256" key="1">
    <source>
        <dbReference type="SAM" id="MobiDB-lite"/>
    </source>
</evidence>
<feature type="domain" description="CBM6" evidence="3">
    <location>
        <begin position="190"/>
        <end position="322"/>
    </location>
</feature>
<keyword evidence="2" id="KW-0472">Membrane</keyword>
<name>A0A9W4E698_9ACTN</name>
<evidence type="ECO:0000256" key="2">
    <source>
        <dbReference type="SAM" id="Phobius"/>
    </source>
</evidence>
<dbReference type="AlphaFoldDB" id="A0A9W4E698"/>
<dbReference type="Proteomes" id="UP001152519">
    <property type="component" value="Unassembled WGS sequence"/>
</dbReference>
<reference evidence="4" key="1">
    <citation type="submission" date="2021-05" db="EMBL/GenBank/DDBJ databases">
        <authorList>
            <person name="Arsene-Ploetze F."/>
        </authorList>
    </citation>
    <scope>NUCLEOTIDE SEQUENCE</scope>
    <source>
        <strain evidence="4">DSM 42138</strain>
    </source>
</reference>
<keyword evidence="2" id="KW-1133">Transmembrane helix</keyword>
<dbReference type="GO" id="GO:0030246">
    <property type="term" value="F:carbohydrate binding"/>
    <property type="evidence" value="ECO:0007669"/>
    <property type="project" value="InterPro"/>
</dbReference>
<gene>
    <name evidence="4" type="ORF">SCOCK_220055</name>
</gene>
<dbReference type="Pfam" id="PF03422">
    <property type="entry name" value="CBM_6"/>
    <property type="match status" value="1"/>
</dbReference>
<protein>
    <submittedName>
        <fullName evidence="4">Carbohydrate binding module (Family 6)</fullName>
    </submittedName>
</protein>
<evidence type="ECO:0000313" key="5">
    <source>
        <dbReference type="Proteomes" id="UP001152519"/>
    </source>
</evidence>
<dbReference type="EMBL" id="CAJSLV010000051">
    <property type="protein sequence ID" value="CAG6393801.1"/>
    <property type="molecule type" value="Genomic_DNA"/>
</dbReference>
<dbReference type="InterPro" id="IPR005084">
    <property type="entry name" value="CBM6"/>
</dbReference>
<evidence type="ECO:0000313" key="4">
    <source>
        <dbReference type="EMBL" id="CAG6393801.1"/>
    </source>
</evidence>
<feature type="compositionally biased region" description="Low complexity" evidence="1">
    <location>
        <begin position="167"/>
        <end position="185"/>
    </location>
</feature>
<comment type="caution">
    <text evidence="4">The sequence shown here is derived from an EMBL/GenBank/DDBJ whole genome shotgun (WGS) entry which is preliminary data.</text>
</comment>
<organism evidence="4 5">
    <name type="scientific">Actinacidiphila cocklensis</name>
    <dbReference type="NCBI Taxonomy" id="887465"/>
    <lineage>
        <taxon>Bacteria</taxon>
        <taxon>Bacillati</taxon>
        <taxon>Actinomycetota</taxon>
        <taxon>Actinomycetes</taxon>
        <taxon>Kitasatosporales</taxon>
        <taxon>Streptomycetaceae</taxon>
        <taxon>Actinacidiphila</taxon>
    </lineage>
</organism>
<feature type="compositionally biased region" description="Low complexity" evidence="1">
    <location>
        <begin position="66"/>
        <end position="81"/>
    </location>
</feature>
<keyword evidence="5" id="KW-1185">Reference proteome</keyword>
<feature type="compositionally biased region" description="Low complexity" evidence="1">
    <location>
        <begin position="47"/>
        <end position="56"/>
    </location>
</feature>
<keyword evidence="2" id="KW-0812">Transmembrane</keyword>
<feature type="compositionally biased region" description="Gly residues" evidence="1">
    <location>
        <begin position="107"/>
        <end position="123"/>
    </location>
</feature>